<dbReference type="SUPFAM" id="SSF51366">
    <property type="entry name" value="Ribulose-phoshate binding barrel"/>
    <property type="match status" value="1"/>
</dbReference>
<evidence type="ECO:0000313" key="7">
    <source>
        <dbReference type="Proteomes" id="UP000239352"/>
    </source>
</evidence>
<dbReference type="InterPro" id="IPR011060">
    <property type="entry name" value="RibuloseP-bd_barrel"/>
</dbReference>
<comment type="similarity">
    <text evidence="1 5">Belongs to the HisA/HisF family.</text>
</comment>
<dbReference type="RefSeq" id="WP_106112322.1">
    <property type="nucleotide sequence ID" value="NZ_PVSR01000002.1"/>
</dbReference>
<evidence type="ECO:0000256" key="5">
    <source>
        <dbReference type="RuleBase" id="RU003657"/>
    </source>
</evidence>
<dbReference type="EMBL" id="PVSR01000002">
    <property type="protein sequence ID" value="PRW64747.1"/>
    <property type="molecule type" value="Genomic_DNA"/>
</dbReference>
<accession>A0A2T0H075</accession>
<evidence type="ECO:0000256" key="1">
    <source>
        <dbReference type="ARBA" id="ARBA00009667"/>
    </source>
</evidence>
<keyword evidence="2 5" id="KW-0028">Amino-acid biosynthesis</keyword>
<proteinExistence type="inferred from homology"/>
<reference evidence="6 7" key="1">
    <citation type="submission" date="2018-03" db="EMBL/GenBank/DDBJ databases">
        <title>Actinopolyspora mortivallis from Sahara, screening for active biomolecules.</title>
        <authorList>
            <person name="Selama O."/>
            <person name="Wellington E.M.H."/>
            <person name="Hacene H."/>
        </authorList>
    </citation>
    <scope>NUCLEOTIDE SEQUENCE [LARGE SCALE GENOMIC DNA]</scope>
    <source>
        <strain evidence="6 7">M5A</strain>
    </source>
</reference>
<dbReference type="Gene3D" id="3.20.20.70">
    <property type="entry name" value="Aldolase class I"/>
    <property type="match status" value="1"/>
</dbReference>
<evidence type="ECO:0000256" key="3">
    <source>
        <dbReference type="ARBA" id="ARBA00023102"/>
    </source>
</evidence>
<comment type="caution">
    <text evidence="6">The sequence shown here is derived from an EMBL/GenBank/DDBJ whole genome shotgun (WGS) entry which is preliminary data.</text>
</comment>
<comment type="pathway">
    <text evidence="4">Amino-acid biosynthesis.</text>
</comment>
<dbReference type="PANTHER" id="PTHR21235">
    <property type="entry name" value="IMIDAZOLE GLYCEROL PHOSPHATE SYNTHASE SUBUNIT HISF/H IGP SYNTHASE SUBUNIT HISF/H"/>
    <property type="match status" value="1"/>
</dbReference>
<organism evidence="6 7">
    <name type="scientific">Actinopolyspora mortivallis</name>
    <dbReference type="NCBI Taxonomy" id="33906"/>
    <lineage>
        <taxon>Bacteria</taxon>
        <taxon>Bacillati</taxon>
        <taxon>Actinomycetota</taxon>
        <taxon>Actinomycetes</taxon>
        <taxon>Actinopolysporales</taxon>
        <taxon>Actinopolysporaceae</taxon>
        <taxon>Actinopolyspora</taxon>
    </lineage>
</organism>
<dbReference type="PANTHER" id="PTHR21235:SF2">
    <property type="entry name" value="IMIDAZOLE GLYCEROL PHOSPHATE SYNTHASE HISHF"/>
    <property type="match status" value="1"/>
</dbReference>
<keyword evidence="3 5" id="KW-0368">Histidine biosynthesis</keyword>
<sequence>MNDIVKLTDFLIPCVDIENGRATTPARIPGLNDPWDPTEIVRAYADIGIRRVFFDVSDDWSNVDSIIPTVRTLREWNVEALVSMANGRLRSPSDAARLVGEGARAISVSTGVVESVDLVVDTAKAVGENHMMGVINSRTEITGKKAYIHGGRVATGREVSEFGRYLVELGIRMILANSVDREGTGLGYDHALTRLLAERTGVAVIASGGAGSVTHLCRGLSEGNATYVLANRMLHDGHVPLGEIQGRLLAREQRETV</sequence>
<dbReference type="Proteomes" id="UP000239352">
    <property type="component" value="Unassembled WGS sequence"/>
</dbReference>
<dbReference type="GO" id="GO:0000105">
    <property type="term" value="P:L-histidine biosynthetic process"/>
    <property type="evidence" value="ECO:0007669"/>
    <property type="project" value="UniProtKB-KW"/>
</dbReference>
<evidence type="ECO:0000256" key="2">
    <source>
        <dbReference type="ARBA" id="ARBA00022605"/>
    </source>
</evidence>
<protein>
    <recommendedName>
        <fullName evidence="8">Imidazole glycerol phosphate synthase subunit HisF</fullName>
    </recommendedName>
</protein>
<gene>
    <name evidence="6" type="ORF">CEP50_02595</name>
</gene>
<evidence type="ECO:0008006" key="8">
    <source>
        <dbReference type="Google" id="ProtNLM"/>
    </source>
</evidence>
<evidence type="ECO:0000256" key="4">
    <source>
        <dbReference type="ARBA" id="ARBA00029440"/>
    </source>
</evidence>
<evidence type="ECO:0000313" key="6">
    <source>
        <dbReference type="EMBL" id="PRW64747.1"/>
    </source>
</evidence>
<dbReference type="InterPro" id="IPR013785">
    <property type="entry name" value="Aldolase_TIM"/>
</dbReference>
<dbReference type="InterPro" id="IPR006062">
    <property type="entry name" value="His_biosynth"/>
</dbReference>
<dbReference type="AlphaFoldDB" id="A0A2T0H075"/>
<dbReference type="InterPro" id="IPR050064">
    <property type="entry name" value="IGPS_HisA/HisF"/>
</dbReference>
<dbReference type="GO" id="GO:0000107">
    <property type="term" value="F:imidazoleglycerol-phosphate synthase activity"/>
    <property type="evidence" value="ECO:0007669"/>
    <property type="project" value="TreeGrafter"/>
</dbReference>
<dbReference type="Pfam" id="PF00977">
    <property type="entry name" value="His_biosynth"/>
    <property type="match status" value="1"/>
</dbReference>
<dbReference type="InParanoid" id="A0A2T0H075"/>
<name>A0A2T0H075_ACTMO</name>
<keyword evidence="7" id="KW-1185">Reference proteome</keyword>
<dbReference type="STRING" id="1050202.GCA_000384035_00741"/>